<dbReference type="GO" id="GO:0009063">
    <property type="term" value="P:amino acid catabolic process"/>
    <property type="evidence" value="ECO:0007669"/>
    <property type="project" value="InterPro"/>
</dbReference>
<dbReference type="GO" id="GO:0005634">
    <property type="term" value="C:nucleus"/>
    <property type="evidence" value="ECO:0007669"/>
    <property type="project" value="UniProtKB-SubCell"/>
</dbReference>
<dbReference type="Gene3D" id="4.10.240.10">
    <property type="entry name" value="Zn(2)-C6 fungal-type DNA-binding domain"/>
    <property type="match status" value="1"/>
</dbReference>
<organism evidence="11">
    <name type="scientific">Fusarium oxysporum (strain Fo5176)</name>
    <name type="common">Fusarium vascular wilt</name>
    <dbReference type="NCBI Taxonomy" id="660025"/>
    <lineage>
        <taxon>Eukaryota</taxon>
        <taxon>Fungi</taxon>
        <taxon>Dikarya</taxon>
        <taxon>Ascomycota</taxon>
        <taxon>Pezizomycotina</taxon>
        <taxon>Sordariomycetes</taxon>
        <taxon>Hypocreomycetidae</taxon>
        <taxon>Hypocreales</taxon>
        <taxon>Nectriaceae</taxon>
        <taxon>Fusarium</taxon>
        <taxon>Fusarium oxysporum species complex</taxon>
    </lineage>
</organism>
<dbReference type="Gene3D" id="3.30.390.10">
    <property type="entry name" value="Enolase-like, N-terminal domain"/>
    <property type="match status" value="1"/>
</dbReference>
<evidence type="ECO:0000256" key="6">
    <source>
        <dbReference type="ARBA" id="ARBA00023015"/>
    </source>
</evidence>
<keyword evidence="4" id="KW-0479">Metal-binding</keyword>
<dbReference type="InterPro" id="IPR018110">
    <property type="entry name" value="Mandel_Rmase/mucon_lact_enz_CS"/>
</dbReference>
<dbReference type="GO" id="GO:0000981">
    <property type="term" value="F:DNA-binding transcription factor activity, RNA polymerase II-specific"/>
    <property type="evidence" value="ECO:0007669"/>
    <property type="project" value="InterPro"/>
</dbReference>
<keyword evidence="8" id="KW-0539">Nucleus</keyword>
<evidence type="ECO:0000256" key="9">
    <source>
        <dbReference type="SAM" id="MobiDB-lite"/>
    </source>
</evidence>
<dbReference type="SUPFAM" id="SSF57701">
    <property type="entry name" value="Zn2/Cys6 DNA-binding domain"/>
    <property type="match status" value="1"/>
</dbReference>
<dbReference type="SUPFAM" id="SSF54826">
    <property type="entry name" value="Enolase N-terminal domain-like"/>
    <property type="match status" value="1"/>
</dbReference>
<dbReference type="SUPFAM" id="SSF51604">
    <property type="entry name" value="Enolase C-terminal domain-like"/>
    <property type="match status" value="1"/>
</dbReference>
<name>F9FVR5_FUSOF</name>
<dbReference type="Pfam" id="PF13378">
    <property type="entry name" value="MR_MLE_C"/>
    <property type="match status" value="1"/>
</dbReference>
<dbReference type="InterPro" id="IPR029065">
    <property type="entry name" value="Enolase_C-like"/>
</dbReference>
<evidence type="ECO:0000256" key="2">
    <source>
        <dbReference type="ARBA" id="ARBA00004123"/>
    </source>
</evidence>
<evidence type="ECO:0000256" key="5">
    <source>
        <dbReference type="ARBA" id="ARBA00022842"/>
    </source>
</evidence>
<comment type="similarity">
    <text evidence="3">Belongs to the mandelate racemase/muconate lactonizing enzyme family.</text>
</comment>
<comment type="cofactor">
    <cofactor evidence="1">
        <name>Mg(2+)</name>
        <dbReference type="ChEBI" id="CHEBI:18420"/>
    </cofactor>
</comment>
<dbReference type="InterPro" id="IPR013342">
    <property type="entry name" value="Mandelate_racemase_C"/>
</dbReference>
<evidence type="ECO:0000256" key="1">
    <source>
        <dbReference type="ARBA" id="ARBA00001946"/>
    </source>
</evidence>
<dbReference type="Pfam" id="PF00172">
    <property type="entry name" value="Zn_clus"/>
    <property type="match status" value="1"/>
</dbReference>
<keyword evidence="5" id="KW-0460">Magnesium</keyword>
<feature type="region of interest" description="Disordered" evidence="9">
    <location>
        <begin position="103"/>
        <end position="124"/>
    </location>
</feature>
<keyword evidence="7" id="KW-0804">Transcription</keyword>
<dbReference type="STRING" id="660025.F9FVR5"/>
<evidence type="ECO:0000256" key="3">
    <source>
        <dbReference type="ARBA" id="ARBA00008031"/>
    </source>
</evidence>
<dbReference type="InterPro" id="IPR013341">
    <property type="entry name" value="Mandelate_racemase_N_dom"/>
</dbReference>
<dbReference type="Pfam" id="PF02746">
    <property type="entry name" value="MR_MLE_N"/>
    <property type="match status" value="1"/>
</dbReference>
<dbReference type="GO" id="GO:0008270">
    <property type="term" value="F:zinc ion binding"/>
    <property type="evidence" value="ECO:0007669"/>
    <property type="project" value="InterPro"/>
</dbReference>
<dbReference type="SFLD" id="SFLDG00180">
    <property type="entry name" value="muconate_cycloisomerase"/>
    <property type="match status" value="1"/>
</dbReference>
<dbReference type="InterPro" id="IPR050815">
    <property type="entry name" value="TF_fung"/>
</dbReference>
<dbReference type="AlphaFoldDB" id="F9FVR5"/>
<reference evidence="11" key="1">
    <citation type="journal article" date="2012" name="Mol. Plant Microbe Interact.">
        <title>A highly conserved effector in Fusarium oxysporum is required for full virulence on Arabidopsis.</title>
        <authorList>
            <person name="Thatcher L.F."/>
            <person name="Gardiner D.M."/>
            <person name="Kazan K."/>
            <person name="Manners J."/>
        </authorList>
    </citation>
    <scope>NUCLEOTIDE SEQUENCE [LARGE SCALE GENOMIC DNA]</scope>
    <source>
        <strain evidence="11">Fo5176</strain>
    </source>
</reference>
<evidence type="ECO:0000259" key="10">
    <source>
        <dbReference type="SMART" id="SM00922"/>
    </source>
</evidence>
<dbReference type="InterPro" id="IPR029017">
    <property type="entry name" value="Enolase-like_N"/>
</dbReference>
<comment type="caution">
    <text evidence="11">The sequence shown here is derived from an EMBL/GenBank/DDBJ whole genome shotgun (WGS) entry which is preliminary data.</text>
</comment>
<evidence type="ECO:0000256" key="4">
    <source>
        <dbReference type="ARBA" id="ARBA00022723"/>
    </source>
</evidence>
<keyword evidence="6" id="KW-0805">Transcription regulation</keyword>
<dbReference type="CDD" id="cd00067">
    <property type="entry name" value="GAL4"/>
    <property type="match status" value="1"/>
</dbReference>
<accession>F9FVR5</accession>
<dbReference type="PROSITE" id="PS00909">
    <property type="entry name" value="MR_MLE_2"/>
    <property type="match status" value="1"/>
</dbReference>
<dbReference type="InterPro" id="IPR001138">
    <property type="entry name" value="Zn2Cys6_DnaBD"/>
</dbReference>
<dbReference type="InterPro" id="IPR036864">
    <property type="entry name" value="Zn2-C6_fun-type_DNA-bd_sf"/>
</dbReference>
<dbReference type="Gene3D" id="3.20.20.120">
    <property type="entry name" value="Enolase-like C-terminal domain"/>
    <property type="match status" value="1"/>
</dbReference>
<feature type="domain" description="Mandelate racemase/muconate lactonizing enzyme C-terminal" evidence="10">
    <location>
        <begin position="849"/>
        <end position="946"/>
    </location>
</feature>
<dbReference type="OrthoDB" id="2943660at2759"/>
<dbReference type="EMBL" id="AFQF01002718">
    <property type="protein sequence ID" value="EGU78962.1"/>
    <property type="molecule type" value="Genomic_DNA"/>
</dbReference>
<evidence type="ECO:0000256" key="7">
    <source>
        <dbReference type="ARBA" id="ARBA00023163"/>
    </source>
</evidence>
<dbReference type="InterPro" id="IPR036849">
    <property type="entry name" value="Enolase-like_C_sf"/>
</dbReference>
<evidence type="ECO:0000313" key="11">
    <source>
        <dbReference type="EMBL" id="EGU78962.1"/>
    </source>
</evidence>
<dbReference type="FunFam" id="3.30.390.10:FF:000009">
    <property type="entry name" value="Hydrophobic dipeptide epimerase"/>
    <property type="match status" value="1"/>
</dbReference>
<dbReference type="PaxDb" id="5507-FOXG_13121P0"/>
<dbReference type="SMART" id="SM00922">
    <property type="entry name" value="MR_MLE"/>
    <property type="match status" value="1"/>
</dbReference>
<proteinExistence type="inferred from homology"/>
<evidence type="ECO:0000256" key="8">
    <source>
        <dbReference type="ARBA" id="ARBA00023242"/>
    </source>
</evidence>
<dbReference type="SFLD" id="SFLDS00001">
    <property type="entry name" value="Enolase"/>
    <property type="match status" value="1"/>
</dbReference>
<dbReference type="PANTHER" id="PTHR47338">
    <property type="entry name" value="ZN(II)2CYS6 TRANSCRIPTION FACTOR (EUROFUNG)-RELATED"/>
    <property type="match status" value="1"/>
</dbReference>
<protein>
    <recommendedName>
        <fullName evidence="10">Mandelate racemase/muconate lactonizing enzyme C-terminal domain-containing protein</fullName>
    </recommendedName>
</protein>
<sequence>MITTRENSHIPVAYQNGRHRAEKDPSRLRPLRKKVKCPGERPICSFCQRLGQACEYKAVETFSPQEIQNQISGINDRIDTLENKMDQILQTLRVSQVGASVPNTIQPQSITPAQEQRISEPSNSEDQELLRAGQLYQTWCHNQPVRMFRQEDFLDTLKHRDTELQLAVKMLTYRFPPGQISADKNAALCLLSASCRKLVTDRIYDGKIRLSTLQTLCLLSMISFSEGYVMQAGLDLDMANYFASGLPLGSSLGDPFEYSLCIQAISLLQSLQGSIPDVAKPANIQGTLQSANHLLEFINYRAERFSLPREPSMQTEPNDNQGILTYMSQAAKVWHLARAYAAMRIGPDSPPPWNPQSDYALVNLRNLELDCRFPLVYRFATNNFGEVPPEELQQRRDYWGPWIFIQFIHAAIPTLLNHPFLLSLRLKNFRHMIPQTFMYQSFDLISKHTAWTICYLDLLEQQQFEITDPTIAHAVVIVATIHLQHSFVEDSVLRTKAQRGYDKCMRFLDHMGSNWPVVFTMTQKLRKLQDSITTVPAISGGSGDNQRSWSIDAQLLWEILIYEKSGHDNSSSDKSMYDDIITSDTEHSEQDMGGGFAIVGSAGISGHKGSLREISAYAPQDKDPYETLGNLATPSGNRPRMQESIAAAWILQASMFMSGRDPCPAAKPDAHRISSPSLGVPRLLDLGMQAKLLLSPSAFFPVTAYRSKMHIQDITVFSYDANYRYGTYSMSHGRLAKGHKSLVVKIRSNDGFEGWAETAPLGSDYLPSSFTGELAAIQELGPQLLGLDPRSPAAIDDVMDRAMMGAYAAKAVIDMACWDILGKSLGLPTAILFGGYLTERPRAFSVIGIRETEAAVTQAKDEFGKGATTMQLKAGDNPLADAQRVRAIRAALPDHVVLWVDANGGWTLDEALSFARTIGQEIAIGVEQPCRTLHDCAEFGRRTGLPITLDESIVTLADLFEAHAAGITGVNIKPSRVGGLTKARLIRDAAVALDMVINCDDTWGSALTTVQNVLLATTTPSHRLRAVDLFCEWTEPLIADIPRMEEDGRITPSTEPGNGYTAIVMDTLGEPLAYITSK</sequence>
<dbReference type="PANTHER" id="PTHR47338:SF9">
    <property type="entry name" value="ZN(II)2CYS6 TRANSCRIPTION FACTOR (EUROFUNG)"/>
    <property type="match status" value="1"/>
</dbReference>
<gene>
    <name evidence="11" type="ORF">FOXB_10496</name>
</gene>
<dbReference type="GO" id="GO:0003824">
    <property type="term" value="F:catalytic activity"/>
    <property type="evidence" value="ECO:0007669"/>
    <property type="project" value="UniProtKB-ARBA"/>
</dbReference>
<comment type="subcellular location">
    <subcellularLocation>
        <location evidence="2">Nucleus</location>
    </subcellularLocation>
</comment>